<feature type="transmembrane region" description="Helical" evidence="1">
    <location>
        <begin position="23"/>
        <end position="49"/>
    </location>
</feature>
<evidence type="ECO:0000256" key="1">
    <source>
        <dbReference type="SAM" id="Phobius"/>
    </source>
</evidence>
<name>A0A917K1V7_9PROT</name>
<reference evidence="2" key="2">
    <citation type="submission" date="2020-09" db="EMBL/GenBank/DDBJ databases">
        <authorList>
            <person name="Sun Q."/>
            <person name="Zhou Y."/>
        </authorList>
    </citation>
    <scope>NUCLEOTIDE SEQUENCE</scope>
    <source>
        <strain evidence="2">CGMCC 1.3617</strain>
    </source>
</reference>
<keyword evidence="1" id="KW-0812">Transmembrane</keyword>
<keyword evidence="1" id="KW-0472">Membrane</keyword>
<organism evidence="2 3">
    <name type="scientific">Neoroseomonas lacus</name>
    <dbReference type="NCBI Taxonomy" id="287609"/>
    <lineage>
        <taxon>Bacteria</taxon>
        <taxon>Pseudomonadati</taxon>
        <taxon>Pseudomonadota</taxon>
        <taxon>Alphaproteobacteria</taxon>
        <taxon>Acetobacterales</taxon>
        <taxon>Acetobacteraceae</taxon>
        <taxon>Neoroseomonas</taxon>
    </lineage>
</organism>
<proteinExistence type="predicted"/>
<dbReference type="RefSeq" id="WP_188964927.1">
    <property type="nucleotide sequence ID" value="NZ_BMKW01000001.1"/>
</dbReference>
<dbReference type="Proteomes" id="UP000661507">
    <property type="component" value="Unassembled WGS sequence"/>
</dbReference>
<protein>
    <submittedName>
        <fullName evidence="2">Uncharacterized protein</fullName>
    </submittedName>
</protein>
<reference evidence="2" key="1">
    <citation type="journal article" date="2014" name="Int. J. Syst. Evol. Microbiol.">
        <title>Complete genome sequence of Corynebacterium casei LMG S-19264T (=DSM 44701T), isolated from a smear-ripened cheese.</title>
        <authorList>
            <consortium name="US DOE Joint Genome Institute (JGI-PGF)"/>
            <person name="Walter F."/>
            <person name="Albersmeier A."/>
            <person name="Kalinowski J."/>
            <person name="Ruckert C."/>
        </authorList>
    </citation>
    <scope>NUCLEOTIDE SEQUENCE</scope>
    <source>
        <strain evidence="2">CGMCC 1.3617</strain>
    </source>
</reference>
<comment type="caution">
    <text evidence="2">The sequence shown here is derived from an EMBL/GenBank/DDBJ whole genome shotgun (WGS) entry which is preliminary data.</text>
</comment>
<evidence type="ECO:0000313" key="2">
    <source>
        <dbReference type="EMBL" id="GGI97795.1"/>
    </source>
</evidence>
<keyword evidence="3" id="KW-1185">Reference proteome</keyword>
<sequence length="51" mass="5512">MSEHRNAPYVAPPTTPPPLGSRMLGFFLLGGTMWVAGLLALFRAIFALVKP</sequence>
<dbReference type="EMBL" id="BMKW01000001">
    <property type="protein sequence ID" value="GGI97795.1"/>
    <property type="molecule type" value="Genomic_DNA"/>
</dbReference>
<evidence type="ECO:0000313" key="3">
    <source>
        <dbReference type="Proteomes" id="UP000661507"/>
    </source>
</evidence>
<dbReference type="AlphaFoldDB" id="A0A917K1V7"/>
<gene>
    <name evidence="2" type="ORF">GCM10011320_00680</name>
</gene>
<keyword evidence="1" id="KW-1133">Transmembrane helix</keyword>
<accession>A0A917K1V7</accession>